<gene>
    <name evidence="2" type="ORF">EBO15_09005</name>
</gene>
<organism evidence="2 3">
    <name type="scientific">Actinomadura harenae</name>
    <dbReference type="NCBI Taxonomy" id="2483351"/>
    <lineage>
        <taxon>Bacteria</taxon>
        <taxon>Bacillati</taxon>
        <taxon>Actinomycetota</taxon>
        <taxon>Actinomycetes</taxon>
        <taxon>Streptosporangiales</taxon>
        <taxon>Thermomonosporaceae</taxon>
        <taxon>Actinomadura</taxon>
    </lineage>
</organism>
<keyword evidence="3" id="KW-1185">Reference proteome</keyword>
<sequence length="60" mass="7259">MFHNDVMYAVMRERARELREFAREERDAVEAKKAIERRDAEALVTAAPWRPRRRHTVHAR</sequence>
<dbReference type="RefSeq" id="WP_122193869.1">
    <property type="nucleotide sequence ID" value="NZ_JBHSKC010000001.1"/>
</dbReference>
<protein>
    <submittedName>
        <fullName evidence="2">Uncharacterized protein</fullName>
    </submittedName>
</protein>
<comment type="caution">
    <text evidence="2">The sequence shown here is derived from an EMBL/GenBank/DDBJ whole genome shotgun (WGS) entry which is preliminary data.</text>
</comment>
<dbReference type="OrthoDB" id="9907485at2"/>
<dbReference type="Proteomes" id="UP000282674">
    <property type="component" value="Unassembled WGS sequence"/>
</dbReference>
<name>A0A3M2MEP7_9ACTN</name>
<proteinExistence type="predicted"/>
<dbReference type="AlphaFoldDB" id="A0A3M2MEP7"/>
<dbReference type="EMBL" id="RFFG01000012">
    <property type="protein sequence ID" value="RMI45718.1"/>
    <property type="molecule type" value="Genomic_DNA"/>
</dbReference>
<reference evidence="2 3" key="1">
    <citation type="submission" date="2018-10" db="EMBL/GenBank/DDBJ databases">
        <title>Isolation from soil.</title>
        <authorList>
            <person name="Hu J."/>
        </authorList>
    </citation>
    <scope>NUCLEOTIDE SEQUENCE [LARGE SCALE GENOMIC DNA]</scope>
    <source>
        <strain evidence="2 3">NEAU-Ht49</strain>
    </source>
</reference>
<evidence type="ECO:0000313" key="3">
    <source>
        <dbReference type="Proteomes" id="UP000282674"/>
    </source>
</evidence>
<evidence type="ECO:0000256" key="1">
    <source>
        <dbReference type="SAM" id="Coils"/>
    </source>
</evidence>
<feature type="coiled-coil region" evidence="1">
    <location>
        <begin position="12"/>
        <end position="39"/>
    </location>
</feature>
<keyword evidence="1" id="KW-0175">Coiled coil</keyword>
<evidence type="ECO:0000313" key="2">
    <source>
        <dbReference type="EMBL" id="RMI45718.1"/>
    </source>
</evidence>
<accession>A0A3M2MEP7</accession>